<evidence type="ECO:0000313" key="1">
    <source>
        <dbReference type="EMBL" id="CAB3979501.1"/>
    </source>
</evidence>
<protein>
    <submittedName>
        <fullName evidence="1">Uncharacterized protein</fullName>
    </submittedName>
</protein>
<accession>A0A6S7G045</accession>
<dbReference type="Proteomes" id="UP001152795">
    <property type="component" value="Unassembled WGS sequence"/>
</dbReference>
<organism evidence="1 2">
    <name type="scientific">Paramuricea clavata</name>
    <name type="common">Red gorgonian</name>
    <name type="synonym">Violescent sea-whip</name>
    <dbReference type="NCBI Taxonomy" id="317549"/>
    <lineage>
        <taxon>Eukaryota</taxon>
        <taxon>Metazoa</taxon>
        <taxon>Cnidaria</taxon>
        <taxon>Anthozoa</taxon>
        <taxon>Octocorallia</taxon>
        <taxon>Malacalcyonacea</taxon>
        <taxon>Plexauridae</taxon>
        <taxon>Paramuricea</taxon>
    </lineage>
</organism>
<sequence>MPYPDMDIPDTHTPQLEWQEQFAKFYIEKNDDWTHMSKVLRVFVAAVDAELDDLTAAKLVPAKQLLPPPPAPTPAKDKEVEKDKKKPSEKKRKVELDSDDETKRAMCTIIVMKHHSLSAKEAVLIYCKEMNEEYLFDYLDLIKNDGDLQLDRIYKELLDKNLI</sequence>
<gene>
    <name evidence="1" type="ORF">PACLA_8A043245</name>
</gene>
<proteinExistence type="predicted"/>
<dbReference type="EMBL" id="CACRXK020000204">
    <property type="protein sequence ID" value="CAB3979501.1"/>
    <property type="molecule type" value="Genomic_DNA"/>
</dbReference>
<comment type="caution">
    <text evidence="1">The sequence shown here is derived from an EMBL/GenBank/DDBJ whole genome shotgun (WGS) entry which is preliminary data.</text>
</comment>
<name>A0A6S7G045_PARCT</name>
<evidence type="ECO:0000313" key="2">
    <source>
        <dbReference type="Proteomes" id="UP001152795"/>
    </source>
</evidence>
<keyword evidence="2" id="KW-1185">Reference proteome</keyword>
<dbReference type="AlphaFoldDB" id="A0A6S7G045"/>
<reference evidence="1" key="1">
    <citation type="submission" date="2020-04" db="EMBL/GenBank/DDBJ databases">
        <authorList>
            <person name="Alioto T."/>
            <person name="Alioto T."/>
            <person name="Gomez Garrido J."/>
        </authorList>
    </citation>
    <scope>NUCLEOTIDE SEQUENCE</scope>
    <source>
        <strain evidence="1">A484AB</strain>
    </source>
</reference>